<protein>
    <recommendedName>
        <fullName evidence="2">DUF2922 domain-containing protein</fullName>
    </recommendedName>
</protein>
<sequence length="72" mass="7959">MSKDLVMGFTDVKGSKVALRLKNVKDGITEQEISTAMDAVVSSRLFQGKNGELKDSDYATIVETNKTKYDEI</sequence>
<dbReference type="AlphaFoldDB" id="A0A645E1E1"/>
<reference evidence="1" key="1">
    <citation type="submission" date="2019-08" db="EMBL/GenBank/DDBJ databases">
        <authorList>
            <person name="Kucharzyk K."/>
            <person name="Murdoch R.W."/>
            <person name="Higgins S."/>
            <person name="Loffler F."/>
        </authorList>
    </citation>
    <scope>NUCLEOTIDE SEQUENCE</scope>
</reference>
<evidence type="ECO:0000313" key="1">
    <source>
        <dbReference type="EMBL" id="MPM95487.1"/>
    </source>
</evidence>
<name>A0A645E1E1_9ZZZZ</name>
<organism evidence="1">
    <name type="scientific">bioreactor metagenome</name>
    <dbReference type="NCBI Taxonomy" id="1076179"/>
    <lineage>
        <taxon>unclassified sequences</taxon>
        <taxon>metagenomes</taxon>
        <taxon>ecological metagenomes</taxon>
    </lineage>
</organism>
<comment type="caution">
    <text evidence="1">The sequence shown here is derived from an EMBL/GenBank/DDBJ whole genome shotgun (WGS) entry which is preliminary data.</text>
</comment>
<accession>A0A645E1E1</accession>
<gene>
    <name evidence="1" type="ORF">SDC9_142641</name>
</gene>
<dbReference type="EMBL" id="VSSQ01041972">
    <property type="protein sequence ID" value="MPM95487.1"/>
    <property type="molecule type" value="Genomic_DNA"/>
</dbReference>
<dbReference type="InterPro" id="IPR021321">
    <property type="entry name" value="DUF2922"/>
</dbReference>
<evidence type="ECO:0008006" key="2">
    <source>
        <dbReference type="Google" id="ProtNLM"/>
    </source>
</evidence>
<dbReference type="Pfam" id="PF11148">
    <property type="entry name" value="DUF2922"/>
    <property type="match status" value="1"/>
</dbReference>
<proteinExistence type="predicted"/>